<dbReference type="EMBL" id="BDIP01003834">
    <property type="protein sequence ID" value="GCA63513.1"/>
    <property type="molecule type" value="Genomic_DNA"/>
</dbReference>
<dbReference type="InterPro" id="IPR006652">
    <property type="entry name" value="Kelch_1"/>
</dbReference>
<protein>
    <recommendedName>
        <fullName evidence="3">Kelch-type beta propeller</fullName>
    </recommendedName>
</protein>
<evidence type="ECO:0000313" key="2">
    <source>
        <dbReference type="Proteomes" id="UP000265618"/>
    </source>
</evidence>
<reference evidence="1 2" key="1">
    <citation type="journal article" date="2018" name="PLoS ONE">
        <title>The draft genome of Kipferlia bialata reveals reductive genome evolution in fornicate parasites.</title>
        <authorList>
            <person name="Tanifuji G."/>
            <person name="Takabayashi S."/>
            <person name="Kume K."/>
            <person name="Takagi M."/>
            <person name="Nakayama T."/>
            <person name="Kamikawa R."/>
            <person name="Inagaki Y."/>
            <person name="Hashimoto T."/>
        </authorList>
    </citation>
    <scope>NUCLEOTIDE SEQUENCE [LARGE SCALE GENOMIC DNA]</scope>
    <source>
        <strain evidence="1">NY0173</strain>
    </source>
</reference>
<name>A0A391NYS2_9EUKA</name>
<evidence type="ECO:0008006" key="3">
    <source>
        <dbReference type="Google" id="ProtNLM"/>
    </source>
</evidence>
<dbReference type="SUPFAM" id="SSF117281">
    <property type="entry name" value="Kelch motif"/>
    <property type="match status" value="1"/>
</dbReference>
<evidence type="ECO:0000313" key="1">
    <source>
        <dbReference type="EMBL" id="GCA63513.1"/>
    </source>
</evidence>
<dbReference type="InterPro" id="IPR015915">
    <property type="entry name" value="Kelch-typ_b-propeller"/>
</dbReference>
<comment type="caution">
    <text evidence="1">The sequence shown here is derived from an EMBL/GenBank/DDBJ whole genome shotgun (WGS) entry which is preliminary data.</text>
</comment>
<proteinExistence type="predicted"/>
<organism evidence="1 2">
    <name type="scientific">Kipferlia bialata</name>
    <dbReference type="NCBI Taxonomy" id="797122"/>
    <lineage>
        <taxon>Eukaryota</taxon>
        <taxon>Metamonada</taxon>
        <taxon>Carpediemonas-like organisms</taxon>
        <taxon>Kipferlia</taxon>
    </lineage>
</organism>
<sequence length="189" mass="20298">MFDIGGSRVMVAGGFDKNWASLSDAWLLDTDTKQWTQVGDLPRHLSDGRVIVSHADTCLFPGAQGVMGFSMSLQDGDLVSVEEPWTFSSRGTREPPAVEACLGIDNYQHILLSSLVEGEAMTSAYLYDVVSQDLIPCQGVPVRSTGVDPASATLLNPTTAIVVGITDTVVVHLLPRVLSPECCSDREET</sequence>
<dbReference type="Proteomes" id="UP000265618">
    <property type="component" value="Unassembled WGS sequence"/>
</dbReference>
<accession>A0A391NYS2</accession>
<dbReference type="AlphaFoldDB" id="A0A391NYS2"/>
<dbReference type="Gene3D" id="2.120.10.80">
    <property type="entry name" value="Kelch-type beta propeller"/>
    <property type="match status" value="1"/>
</dbReference>
<dbReference type="OrthoDB" id="10251809at2759"/>
<dbReference type="Pfam" id="PF01344">
    <property type="entry name" value="Kelch_1"/>
    <property type="match status" value="1"/>
</dbReference>
<keyword evidence="2" id="KW-1185">Reference proteome</keyword>
<gene>
    <name evidence="1" type="ORF">KIPB_010369</name>
</gene>
<dbReference type="SMART" id="SM00612">
    <property type="entry name" value="Kelch"/>
    <property type="match status" value="1"/>
</dbReference>